<dbReference type="SUPFAM" id="SSF48179">
    <property type="entry name" value="6-phosphogluconate dehydrogenase C-terminal domain-like"/>
    <property type="match status" value="1"/>
</dbReference>
<dbReference type="RefSeq" id="WP_186888444.1">
    <property type="nucleotide sequence ID" value="NZ_JACONZ010000004.1"/>
</dbReference>
<dbReference type="InterPro" id="IPR013332">
    <property type="entry name" value="KPR_N"/>
</dbReference>
<evidence type="ECO:0000256" key="2">
    <source>
        <dbReference type="ARBA" id="ARBA00004994"/>
    </source>
</evidence>
<comment type="function">
    <text evidence="1 11">Catalyzes the NADPH-dependent reduction of ketopantoate into pantoic acid.</text>
</comment>
<evidence type="ECO:0000256" key="5">
    <source>
        <dbReference type="ARBA" id="ARBA00019465"/>
    </source>
</evidence>
<dbReference type="Pfam" id="PF02558">
    <property type="entry name" value="ApbA"/>
    <property type="match status" value="1"/>
</dbReference>
<reference evidence="14" key="1">
    <citation type="submission" date="2020-08" db="EMBL/GenBank/DDBJ databases">
        <title>Genome public.</title>
        <authorList>
            <person name="Liu C."/>
            <person name="Sun Q."/>
        </authorList>
    </citation>
    <scope>NUCLEOTIDE SEQUENCE</scope>
    <source>
        <strain evidence="14">BX8</strain>
    </source>
</reference>
<evidence type="ECO:0000313" key="14">
    <source>
        <dbReference type="EMBL" id="MBC5582087.1"/>
    </source>
</evidence>
<dbReference type="PANTHER" id="PTHR43765:SF2">
    <property type="entry name" value="2-DEHYDROPANTOATE 2-REDUCTASE"/>
    <property type="match status" value="1"/>
</dbReference>
<dbReference type="Gene3D" id="1.10.1040.10">
    <property type="entry name" value="N-(1-d-carboxylethyl)-l-norvaline Dehydrogenase, domain 2"/>
    <property type="match status" value="1"/>
</dbReference>
<dbReference type="Pfam" id="PF08546">
    <property type="entry name" value="ApbA_C"/>
    <property type="match status" value="1"/>
</dbReference>
<comment type="catalytic activity">
    <reaction evidence="10 11">
        <text>(R)-pantoate + NADP(+) = 2-dehydropantoate + NADPH + H(+)</text>
        <dbReference type="Rhea" id="RHEA:16233"/>
        <dbReference type="ChEBI" id="CHEBI:11561"/>
        <dbReference type="ChEBI" id="CHEBI:15378"/>
        <dbReference type="ChEBI" id="CHEBI:15980"/>
        <dbReference type="ChEBI" id="CHEBI:57783"/>
        <dbReference type="ChEBI" id="CHEBI:58349"/>
        <dbReference type="EC" id="1.1.1.169"/>
    </reaction>
</comment>
<dbReference type="AlphaFoldDB" id="A0A923IAV2"/>
<feature type="domain" description="Ketopantoate reductase N-terminal" evidence="12">
    <location>
        <begin position="3"/>
        <end position="147"/>
    </location>
</feature>
<gene>
    <name evidence="14" type="ORF">H8S23_11270</name>
</gene>
<dbReference type="EMBL" id="JACONZ010000004">
    <property type="protein sequence ID" value="MBC5582087.1"/>
    <property type="molecule type" value="Genomic_DNA"/>
</dbReference>
<dbReference type="InterPro" id="IPR050838">
    <property type="entry name" value="Ketopantoate_reductase"/>
</dbReference>
<dbReference type="GO" id="GO:0050661">
    <property type="term" value="F:NADP binding"/>
    <property type="evidence" value="ECO:0007669"/>
    <property type="project" value="TreeGrafter"/>
</dbReference>
<evidence type="ECO:0000256" key="7">
    <source>
        <dbReference type="ARBA" id="ARBA00022857"/>
    </source>
</evidence>
<organism evidence="14 15">
    <name type="scientific">Anaerofilum hominis</name>
    <dbReference type="NCBI Taxonomy" id="2763016"/>
    <lineage>
        <taxon>Bacteria</taxon>
        <taxon>Bacillati</taxon>
        <taxon>Bacillota</taxon>
        <taxon>Clostridia</taxon>
        <taxon>Eubacteriales</taxon>
        <taxon>Oscillospiraceae</taxon>
        <taxon>Anaerofilum</taxon>
    </lineage>
</organism>
<proteinExistence type="inferred from homology"/>
<dbReference type="InterPro" id="IPR008927">
    <property type="entry name" value="6-PGluconate_DH-like_C_sf"/>
</dbReference>
<protein>
    <recommendedName>
        <fullName evidence="5 11">2-dehydropantoate 2-reductase</fullName>
        <ecNumber evidence="4 11">1.1.1.169</ecNumber>
    </recommendedName>
    <alternativeName>
        <fullName evidence="9 11">Ketopantoate reductase</fullName>
    </alternativeName>
</protein>
<evidence type="ECO:0000256" key="10">
    <source>
        <dbReference type="ARBA" id="ARBA00048793"/>
    </source>
</evidence>
<keyword evidence="6 11" id="KW-0566">Pantothenate biosynthesis</keyword>
<evidence type="ECO:0000256" key="4">
    <source>
        <dbReference type="ARBA" id="ARBA00013014"/>
    </source>
</evidence>
<dbReference type="SUPFAM" id="SSF51735">
    <property type="entry name" value="NAD(P)-binding Rossmann-fold domains"/>
    <property type="match status" value="1"/>
</dbReference>
<dbReference type="FunFam" id="1.10.1040.10:FF:000017">
    <property type="entry name" value="2-dehydropantoate 2-reductase"/>
    <property type="match status" value="1"/>
</dbReference>
<dbReference type="InterPro" id="IPR013328">
    <property type="entry name" value="6PGD_dom2"/>
</dbReference>
<dbReference type="InterPro" id="IPR036291">
    <property type="entry name" value="NAD(P)-bd_dom_sf"/>
</dbReference>
<evidence type="ECO:0000259" key="13">
    <source>
        <dbReference type="Pfam" id="PF08546"/>
    </source>
</evidence>
<dbReference type="PANTHER" id="PTHR43765">
    <property type="entry name" value="2-DEHYDROPANTOATE 2-REDUCTASE-RELATED"/>
    <property type="match status" value="1"/>
</dbReference>
<evidence type="ECO:0000256" key="3">
    <source>
        <dbReference type="ARBA" id="ARBA00007870"/>
    </source>
</evidence>
<dbReference type="GO" id="GO:0015940">
    <property type="term" value="P:pantothenate biosynthetic process"/>
    <property type="evidence" value="ECO:0007669"/>
    <property type="project" value="UniProtKB-KW"/>
</dbReference>
<dbReference type="GO" id="GO:0005737">
    <property type="term" value="C:cytoplasm"/>
    <property type="evidence" value="ECO:0007669"/>
    <property type="project" value="TreeGrafter"/>
</dbReference>
<dbReference type="GO" id="GO:0008677">
    <property type="term" value="F:2-dehydropantoate 2-reductase activity"/>
    <property type="evidence" value="ECO:0007669"/>
    <property type="project" value="UniProtKB-EC"/>
</dbReference>
<dbReference type="Gene3D" id="3.40.50.720">
    <property type="entry name" value="NAD(P)-binding Rossmann-like Domain"/>
    <property type="match status" value="1"/>
</dbReference>
<dbReference type="InterPro" id="IPR013752">
    <property type="entry name" value="KPA_reductase"/>
</dbReference>
<evidence type="ECO:0000259" key="12">
    <source>
        <dbReference type="Pfam" id="PF02558"/>
    </source>
</evidence>
<keyword evidence="15" id="KW-1185">Reference proteome</keyword>
<evidence type="ECO:0000256" key="8">
    <source>
        <dbReference type="ARBA" id="ARBA00023002"/>
    </source>
</evidence>
<comment type="similarity">
    <text evidence="3 11">Belongs to the ketopantoate reductase family.</text>
</comment>
<accession>A0A923IAV2</accession>
<dbReference type="NCBIfam" id="TIGR00745">
    <property type="entry name" value="apbA_panE"/>
    <property type="match status" value="1"/>
</dbReference>
<feature type="domain" description="Ketopantoate reductase C-terminal" evidence="13">
    <location>
        <begin position="177"/>
        <end position="301"/>
    </location>
</feature>
<name>A0A923IAV2_9FIRM</name>
<dbReference type="Proteomes" id="UP000659630">
    <property type="component" value="Unassembled WGS sequence"/>
</dbReference>
<keyword evidence="8 11" id="KW-0560">Oxidoreductase</keyword>
<comment type="caution">
    <text evidence="14">The sequence shown here is derived from an EMBL/GenBank/DDBJ whole genome shotgun (WGS) entry which is preliminary data.</text>
</comment>
<evidence type="ECO:0000256" key="11">
    <source>
        <dbReference type="RuleBase" id="RU362068"/>
    </source>
</evidence>
<dbReference type="InterPro" id="IPR003710">
    <property type="entry name" value="ApbA"/>
</dbReference>
<evidence type="ECO:0000256" key="6">
    <source>
        <dbReference type="ARBA" id="ARBA00022655"/>
    </source>
</evidence>
<evidence type="ECO:0000313" key="15">
    <source>
        <dbReference type="Proteomes" id="UP000659630"/>
    </source>
</evidence>
<evidence type="ECO:0000256" key="9">
    <source>
        <dbReference type="ARBA" id="ARBA00032024"/>
    </source>
</evidence>
<dbReference type="EC" id="1.1.1.169" evidence="4 11"/>
<comment type="pathway">
    <text evidence="2 11">Cofactor biosynthesis; (R)-pantothenate biosynthesis; (R)-pantoate from 3-methyl-2-oxobutanoate: step 2/2.</text>
</comment>
<keyword evidence="7 11" id="KW-0521">NADP</keyword>
<sequence length="310" mass="33106">MKIVVIGAGAMGTLFGGKLALAGAEVTMVDVVPEAVESMRRDGLVLELQDGVHRAPVEAYLAQDVPFIADLVILFTKSLYSRAALESARRFMDSRTVVMSLQNGLGNLERVSEFVPRKRIILGTTDFPSDLISIGHIRSLGDGHTSIMTAEGGETPFLQQVCSLFDGAGLGCTITPDIMKTIWSKVAVNATANSITAVCRLRCGVLVDTPEAGELACHIVDEIVAVAGAEGTALDGEQLKSGIFSLMAEMRTHLTSTEQDVLAKRPTEIGSINGGVVQKARALGIPVPYNETMYLLIRTIEQNYDGQVLS</sequence>
<evidence type="ECO:0000256" key="1">
    <source>
        <dbReference type="ARBA" id="ARBA00002919"/>
    </source>
</evidence>